<dbReference type="PANTHER" id="PTHR43080:SF2">
    <property type="entry name" value="CBS DOMAIN-CONTAINING PROTEIN"/>
    <property type="match status" value="1"/>
</dbReference>
<name>A0A142JEL0_9BURK</name>
<feature type="domain" description="CBS" evidence="3">
    <location>
        <begin position="77"/>
        <end position="132"/>
    </location>
</feature>
<dbReference type="SMART" id="SM00116">
    <property type="entry name" value="CBS"/>
    <property type="match status" value="2"/>
</dbReference>
<evidence type="ECO:0000313" key="5">
    <source>
        <dbReference type="Proteomes" id="UP000075238"/>
    </source>
</evidence>
<keyword evidence="4" id="KW-0808">Transferase</keyword>
<dbReference type="SUPFAM" id="SSF54631">
    <property type="entry name" value="CBS-domain pair"/>
    <property type="match status" value="1"/>
</dbReference>
<keyword evidence="4" id="KW-0418">Kinase</keyword>
<organism evidence="4 5">
    <name type="scientific">Cupriavidus nantongensis</name>
    <dbReference type="NCBI Taxonomy" id="1796606"/>
    <lineage>
        <taxon>Bacteria</taxon>
        <taxon>Pseudomonadati</taxon>
        <taxon>Pseudomonadota</taxon>
        <taxon>Betaproteobacteria</taxon>
        <taxon>Burkholderiales</taxon>
        <taxon>Burkholderiaceae</taxon>
        <taxon>Cupriavidus</taxon>
    </lineage>
</organism>
<feature type="domain" description="CBS" evidence="3">
    <location>
        <begin position="12"/>
        <end position="68"/>
    </location>
</feature>
<evidence type="ECO:0000313" key="4">
    <source>
        <dbReference type="EMBL" id="AMR76522.1"/>
    </source>
</evidence>
<accession>A0A142JEL0</accession>
<dbReference type="Pfam" id="PF00571">
    <property type="entry name" value="CBS"/>
    <property type="match status" value="2"/>
</dbReference>
<dbReference type="CDD" id="cd04623">
    <property type="entry name" value="CBS_pair_bac_euk"/>
    <property type="match status" value="1"/>
</dbReference>
<sequence length="146" mass="16327">MKTARQVLESKPSQAIYSIPPTASVYAALQLMAEKGIGALLVLEHGEIKGIISERDYARKVILMQRTSRETLVRDIMTTAVIYVSANQTTDECMALMTRHRLRHLPVMQGDELIGMLSIGDLVKDIISEQQFIIEQLEHYITGGGR</sequence>
<dbReference type="InterPro" id="IPR051257">
    <property type="entry name" value="Diverse_CBS-Domain"/>
</dbReference>
<dbReference type="STRING" id="1796606.A2G96_01500"/>
<evidence type="ECO:0000256" key="1">
    <source>
        <dbReference type="ARBA" id="ARBA00023122"/>
    </source>
</evidence>
<dbReference type="Gene3D" id="3.10.580.10">
    <property type="entry name" value="CBS-domain"/>
    <property type="match status" value="1"/>
</dbReference>
<dbReference type="PANTHER" id="PTHR43080">
    <property type="entry name" value="CBS DOMAIN-CONTAINING PROTEIN CBSX3, MITOCHONDRIAL"/>
    <property type="match status" value="1"/>
</dbReference>
<dbReference type="InterPro" id="IPR000644">
    <property type="entry name" value="CBS_dom"/>
</dbReference>
<proteinExistence type="predicted"/>
<dbReference type="InterPro" id="IPR046342">
    <property type="entry name" value="CBS_dom_sf"/>
</dbReference>
<reference evidence="4 5" key="1">
    <citation type="submission" date="2016-03" db="EMBL/GenBank/DDBJ databases">
        <title>Complete genome sequence of a novel chlorpyrifos degrading bacterium, Cupriavidus nantongensis sp. X1.</title>
        <authorList>
            <person name="Fang L."/>
        </authorList>
    </citation>
    <scope>NUCLEOTIDE SEQUENCE [LARGE SCALE GENOMIC DNA]</scope>
    <source>
        <strain evidence="4 5">X1</strain>
    </source>
</reference>
<dbReference type="RefSeq" id="WP_062796130.1">
    <property type="nucleotide sequence ID" value="NZ_CP014844.1"/>
</dbReference>
<dbReference type="PROSITE" id="PS51371">
    <property type="entry name" value="CBS"/>
    <property type="match status" value="2"/>
</dbReference>
<dbReference type="OrthoDB" id="9807125at2"/>
<gene>
    <name evidence="4" type="ORF">A2G96_01500</name>
</gene>
<evidence type="ECO:0000259" key="3">
    <source>
        <dbReference type="PROSITE" id="PS51371"/>
    </source>
</evidence>
<keyword evidence="1 2" id="KW-0129">CBS domain</keyword>
<dbReference type="AlphaFoldDB" id="A0A142JEL0"/>
<dbReference type="GO" id="GO:0016301">
    <property type="term" value="F:kinase activity"/>
    <property type="evidence" value="ECO:0007669"/>
    <property type="project" value="UniProtKB-KW"/>
</dbReference>
<keyword evidence="5" id="KW-1185">Reference proteome</keyword>
<evidence type="ECO:0000256" key="2">
    <source>
        <dbReference type="PROSITE-ProRule" id="PRU00703"/>
    </source>
</evidence>
<dbReference type="Proteomes" id="UP000075238">
    <property type="component" value="Chromosome 1"/>
</dbReference>
<dbReference type="EMBL" id="CP014844">
    <property type="protein sequence ID" value="AMR76522.1"/>
    <property type="molecule type" value="Genomic_DNA"/>
</dbReference>
<dbReference type="KEGG" id="cnan:A2G96_01500"/>
<dbReference type="InterPro" id="IPR044725">
    <property type="entry name" value="CBSX3_CBS_dom"/>
</dbReference>
<protein>
    <submittedName>
        <fullName evidence="4">Histidine kinase</fullName>
    </submittedName>
</protein>